<proteinExistence type="predicted"/>
<dbReference type="Proteomes" id="UP001163324">
    <property type="component" value="Chromosome 6"/>
</dbReference>
<protein>
    <submittedName>
        <fullName evidence="1">Uncharacterized protein</fullName>
    </submittedName>
</protein>
<keyword evidence="2" id="KW-1185">Reference proteome</keyword>
<accession>A0ACC0UV73</accession>
<sequence length="570" mass="62176">MEARSLASLNFLAANPPQYPTKPNEERQEPLTLYISRVPGTRDIILSPFKPQIKNVTSEDVASCLYYVHLDTTRGQEPTIWRNNEGEDDRLRSRVSEDDARSIYTIPRKPIAGAGRPVTPESPPSEPNYTSPRGMPNPHFSPGSVPLEDSGIGLPDMAAGPSQPSAAPPTRFPSRKPVRPQATVDVPADVRPPTSGTDMTRGPPPEYSLEASEEQSFSVRDPSINPPPSYISQPATVVSPQSRSPSPKKQPGSFNLSLIRRDPSSGNQWNIGTIESHQIENSSPQGAIIPSSNRPPIDVCIETSGYAKFRGMPAQRGGDDFPTQLHDGAQMSTQAHGGMFSRQIVMMYTKSFASNLKEKFHKLDKNRTNLNNSHSRGQSLDTALQDLMTSDAPTTQPGPGLKPRGYVFSSPWGGRCEFRTGNAGRSVRLHHFLHNTDTSAFNPLVADQQGSQSTNTSPSSVVSELRFNLPSSEIISSSPSAPDDLDRTLDIPKIGNLGKFWRRSSDSSEYDDDDISPFDVNLGKEKAGGGNRGKRAKMGKLIIGHDGLKMLDLVVAANVGVWWGAWEKSF</sequence>
<reference evidence="1" key="1">
    <citation type="submission" date="2022-10" db="EMBL/GenBank/DDBJ databases">
        <title>Complete Genome of Trichothecium roseum strain YXFP-22015, a Plant Pathogen Isolated from Citrus.</title>
        <authorList>
            <person name="Wang Y."/>
            <person name="Zhu L."/>
        </authorList>
    </citation>
    <scope>NUCLEOTIDE SEQUENCE</scope>
    <source>
        <strain evidence="1">YXFP-22015</strain>
    </source>
</reference>
<evidence type="ECO:0000313" key="1">
    <source>
        <dbReference type="EMBL" id="KAI9898040.1"/>
    </source>
</evidence>
<dbReference type="EMBL" id="CM047945">
    <property type="protein sequence ID" value="KAI9898040.1"/>
    <property type="molecule type" value="Genomic_DNA"/>
</dbReference>
<evidence type="ECO:0000313" key="2">
    <source>
        <dbReference type="Proteomes" id="UP001163324"/>
    </source>
</evidence>
<organism evidence="1 2">
    <name type="scientific">Trichothecium roseum</name>
    <dbReference type="NCBI Taxonomy" id="47278"/>
    <lineage>
        <taxon>Eukaryota</taxon>
        <taxon>Fungi</taxon>
        <taxon>Dikarya</taxon>
        <taxon>Ascomycota</taxon>
        <taxon>Pezizomycotina</taxon>
        <taxon>Sordariomycetes</taxon>
        <taxon>Hypocreomycetidae</taxon>
        <taxon>Hypocreales</taxon>
        <taxon>Hypocreales incertae sedis</taxon>
        <taxon>Trichothecium</taxon>
    </lineage>
</organism>
<name>A0ACC0UV73_9HYPO</name>
<gene>
    <name evidence="1" type="ORF">N3K66_006400</name>
</gene>
<comment type="caution">
    <text evidence="1">The sequence shown here is derived from an EMBL/GenBank/DDBJ whole genome shotgun (WGS) entry which is preliminary data.</text>
</comment>